<protein>
    <submittedName>
        <fullName evidence="1">Uncharacterized protein</fullName>
    </submittedName>
</protein>
<organism evidence="1 2">
    <name type="scientific">Chaetomium tenue</name>
    <dbReference type="NCBI Taxonomy" id="1854479"/>
    <lineage>
        <taxon>Eukaryota</taxon>
        <taxon>Fungi</taxon>
        <taxon>Dikarya</taxon>
        <taxon>Ascomycota</taxon>
        <taxon>Pezizomycotina</taxon>
        <taxon>Sordariomycetes</taxon>
        <taxon>Sordariomycetidae</taxon>
        <taxon>Sordariales</taxon>
        <taxon>Chaetomiaceae</taxon>
        <taxon>Chaetomium</taxon>
    </lineage>
</organism>
<gene>
    <name evidence="1" type="ORF">F5144DRAFT_652073</name>
</gene>
<keyword evidence="2" id="KW-1185">Reference proteome</keyword>
<accession>A0ACB7P2U8</accession>
<dbReference type="Proteomes" id="UP000724584">
    <property type="component" value="Unassembled WGS sequence"/>
</dbReference>
<evidence type="ECO:0000313" key="1">
    <source>
        <dbReference type="EMBL" id="KAH6627499.1"/>
    </source>
</evidence>
<comment type="caution">
    <text evidence="1">The sequence shown here is derived from an EMBL/GenBank/DDBJ whole genome shotgun (WGS) entry which is preliminary data.</text>
</comment>
<evidence type="ECO:0000313" key="2">
    <source>
        <dbReference type="Proteomes" id="UP000724584"/>
    </source>
</evidence>
<name>A0ACB7P2U8_9PEZI</name>
<sequence>MSQMPSQSPDPDLGRGLTEGNAESSLVVEGANKGGTSSEPPEKWPPLGTCATPSTLKPGIHIPLPSPHPTGGRSASPSPPPDQAPHHRKRPRGFTPRPTRPVRRSRQASSTSSSRASSYASGSPRRRSPSLTNRPAKGRAIPPDGPPPSEKPPAAAGSGYGSVTLHPRDAENQVRWAIVGARRQSKHKLKRLLGITEPAPPGQRIFRVSFAEMQRLKLRKLQVKLVDHAIDMFVSKQESVGWEKNLEKYTQALKDYDYMLETSKLPQDYFYATGERAADRYVIRRLAGDLDGLGDQTNKVAPVELWDDENMTIGGTRNRNYLVVPAFWEWTAAG</sequence>
<proteinExistence type="predicted"/>
<dbReference type="EMBL" id="JAGIZQ010000005">
    <property type="protein sequence ID" value="KAH6627499.1"/>
    <property type="molecule type" value="Genomic_DNA"/>
</dbReference>
<reference evidence="1 2" key="1">
    <citation type="journal article" date="2021" name="Nat. Commun.">
        <title>Genetic determinants of endophytism in the Arabidopsis root mycobiome.</title>
        <authorList>
            <person name="Mesny F."/>
            <person name="Miyauchi S."/>
            <person name="Thiergart T."/>
            <person name="Pickel B."/>
            <person name="Atanasova L."/>
            <person name="Karlsson M."/>
            <person name="Huettel B."/>
            <person name="Barry K.W."/>
            <person name="Haridas S."/>
            <person name="Chen C."/>
            <person name="Bauer D."/>
            <person name="Andreopoulos W."/>
            <person name="Pangilinan J."/>
            <person name="LaButti K."/>
            <person name="Riley R."/>
            <person name="Lipzen A."/>
            <person name="Clum A."/>
            <person name="Drula E."/>
            <person name="Henrissat B."/>
            <person name="Kohler A."/>
            <person name="Grigoriev I.V."/>
            <person name="Martin F.M."/>
            <person name="Hacquard S."/>
        </authorList>
    </citation>
    <scope>NUCLEOTIDE SEQUENCE [LARGE SCALE GENOMIC DNA]</scope>
    <source>
        <strain evidence="1 2">MPI-SDFR-AT-0079</strain>
    </source>
</reference>